<dbReference type="EMBL" id="JADAQT010000078">
    <property type="protein sequence ID" value="MBE1876134.1"/>
    <property type="molecule type" value="Genomic_DNA"/>
</dbReference>
<protein>
    <recommendedName>
        <fullName evidence="3">Zinc-finger domain-containing protein</fullName>
    </recommendedName>
</protein>
<accession>A0ABR9MXL0</accession>
<name>A0ABR9MXL0_9MICO</name>
<dbReference type="Proteomes" id="UP000625527">
    <property type="component" value="Unassembled WGS sequence"/>
</dbReference>
<dbReference type="RefSeq" id="WP_192862692.1">
    <property type="nucleotide sequence ID" value="NZ_JADAQT010000078.1"/>
</dbReference>
<comment type="caution">
    <text evidence="1">The sequence shown here is derived from an EMBL/GenBank/DDBJ whole genome shotgun (WGS) entry which is preliminary data.</text>
</comment>
<gene>
    <name evidence="1" type="ORF">IHE71_10485</name>
</gene>
<proteinExistence type="predicted"/>
<sequence length="69" mass="7797">MRDTLQAIGCPETRAAMREYLRHQILPCRRRRIEDHLVGCPGCIREFVELRESYWMAGAGSHAGLVAAA</sequence>
<organism evidence="1 2">
    <name type="scientific">Myceligenerans pegani</name>
    <dbReference type="NCBI Taxonomy" id="2776917"/>
    <lineage>
        <taxon>Bacteria</taxon>
        <taxon>Bacillati</taxon>
        <taxon>Actinomycetota</taxon>
        <taxon>Actinomycetes</taxon>
        <taxon>Micrococcales</taxon>
        <taxon>Promicromonosporaceae</taxon>
        <taxon>Myceligenerans</taxon>
    </lineage>
</organism>
<keyword evidence="2" id="KW-1185">Reference proteome</keyword>
<reference evidence="1 2" key="1">
    <citation type="submission" date="2020-10" db="EMBL/GenBank/DDBJ databases">
        <title>Myceligenerans pegani sp. nov., an endophytic actinomycete isolated from Peganum harmala L. in Xinjiang, China.</title>
        <authorList>
            <person name="Xin L."/>
        </authorList>
    </citation>
    <scope>NUCLEOTIDE SEQUENCE [LARGE SCALE GENOMIC DNA]</scope>
    <source>
        <strain evidence="1 2">TRM65318</strain>
    </source>
</reference>
<evidence type="ECO:0000313" key="2">
    <source>
        <dbReference type="Proteomes" id="UP000625527"/>
    </source>
</evidence>
<evidence type="ECO:0008006" key="3">
    <source>
        <dbReference type="Google" id="ProtNLM"/>
    </source>
</evidence>
<evidence type="ECO:0000313" key="1">
    <source>
        <dbReference type="EMBL" id="MBE1876134.1"/>
    </source>
</evidence>